<feature type="region of interest" description="Disordered" evidence="1">
    <location>
        <begin position="38"/>
        <end position="67"/>
    </location>
</feature>
<comment type="caution">
    <text evidence="3">The sequence shown here is derived from an EMBL/GenBank/DDBJ whole genome shotgun (WGS) entry which is preliminary data.</text>
</comment>
<name>A0A8H7Q5I5_MORIS</name>
<keyword evidence="4" id="KW-1185">Reference proteome</keyword>
<protein>
    <submittedName>
        <fullName evidence="3">Uncharacterized protein</fullName>
    </submittedName>
</protein>
<keyword evidence="2" id="KW-0732">Signal</keyword>
<dbReference type="Proteomes" id="UP000654370">
    <property type="component" value="Unassembled WGS sequence"/>
</dbReference>
<feature type="chain" id="PRO_5034551549" evidence="2">
    <location>
        <begin position="21"/>
        <end position="138"/>
    </location>
</feature>
<dbReference type="EMBL" id="JAEPQZ010000002">
    <property type="protein sequence ID" value="KAG2185086.1"/>
    <property type="molecule type" value="Genomic_DNA"/>
</dbReference>
<dbReference type="AlphaFoldDB" id="A0A8H7Q5I5"/>
<evidence type="ECO:0000256" key="2">
    <source>
        <dbReference type="SAM" id="SignalP"/>
    </source>
</evidence>
<reference evidence="3" key="1">
    <citation type="submission" date="2020-12" db="EMBL/GenBank/DDBJ databases">
        <title>Metabolic potential, ecology and presence of endohyphal bacteria is reflected in genomic diversity of Mucoromycotina.</title>
        <authorList>
            <person name="Muszewska A."/>
            <person name="Okrasinska A."/>
            <person name="Steczkiewicz K."/>
            <person name="Drgas O."/>
            <person name="Orlowska M."/>
            <person name="Perlinska-Lenart U."/>
            <person name="Aleksandrzak-Piekarczyk T."/>
            <person name="Szatraj K."/>
            <person name="Zielenkiewicz U."/>
            <person name="Pilsyk S."/>
            <person name="Malc E."/>
            <person name="Mieczkowski P."/>
            <person name="Kruszewska J.S."/>
            <person name="Biernat P."/>
            <person name="Pawlowska J."/>
        </authorList>
    </citation>
    <scope>NUCLEOTIDE SEQUENCE</scope>
    <source>
        <strain evidence="3">WA0000067209</strain>
    </source>
</reference>
<evidence type="ECO:0000256" key="1">
    <source>
        <dbReference type="SAM" id="MobiDB-lite"/>
    </source>
</evidence>
<feature type="signal peptide" evidence="2">
    <location>
        <begin position="1"/>
        <end position="20"/>
    </location>
</feature>
<accession>A0A8H7Q5I5</accession>
<dbReference type="OrthoDB" id="10476282at2759"/>
<evidence type="ECO:0000313" key="3">
    <source>
        <dbReference type="EMBL" id="KAG2185086.1"/>
    </source>
</evidence>
<sequence>MRAVLIGTVACTFMVVFARAQEEPAVEDTEDAPAVDADEDAGADTAAAAINTAFPSPDMSEVEGVASASGSAMSASMSASMLASVSGAIPSSMASLSGHAVSSNIAQPSTVHKESAATHTTAGITMAMVAAGLVAFNL</sequence>
<gene>
    <name evidence="3" type="ORF">INT43_000999</name>
</gene>
<organism evidence="3 4">
    <name type="scientific">Mortierella isabellina</name>
    <name type="common">Filamentous fungus</name>
    <name type="synonym">Umbelopsis isabellina</name>
    <dbReference type="NCBI Taxonomy" id="91625"/>
    <lineage>
        <taxon>Eukaryota</taxon>
        <taxon>Fungi</taxon>
        <taxon>Fungi incertae sedis</taxon>
        <taxon>Mucoromycota</taxon>
        <taxon>Mucoromycotina</taxon>
        <taxon>Umbelopsidomycetes</taxon>
        <taxon>Umbelopsidales</taxon>
        <taxon>Umbelopsidaceae</taxon>
        <taxon>Umbelopsis</taxon>
    </lineage>
</organism>
<proteinExistence type="predicted"/>
<evidence type="ECO:0000313" key="4">
    <source>
        <dbReference type="Proteomes" id="UP000654370"/>
    </source>
</evidence>